<evidence type="ECO:0000256" key="8">
    <source>
        <dbReference type="ARBA" id="ARBA00023204"/>
    </source>
</evidence>
<keyword evidence="9 10" id="KW-0326">Glycosidase</keyword>
<evidence type="ECO:0000256" key="10">
    <source>
        <dbReference type="HAMAP-Rule" id="MF_00942"/>
    </source>
</evidence>
<dbReference type="AlphaFoldDB" id="A0A1F6DEZ8"/>
<evidence type="ECO:0000256" key="4">
    <source>
        <dbReference type="ARBA" id="ARBA00022763"/>
    </source>
</evidence>
<comment type="cofactor">
    <cofactor evidence="10">
        <name>[4Fe-4S] cluster</name>
        <dbReference type="ChEBI" id="CHEBI:49883"/>
    </cofactor>
    <text evidence="10">Binds 1 [4Fe-4S] cluster.</text>
</comment>
<dbReference type="InterPro" id="IPR023170">
    <property type="entry name" value="HhH_base_excis_C"/>
</dbReference>
<keyword evidence="5 10" id="KW-0378">Hydrolase</keyword>
<evidence type="ECO:0000259" key="11">
    <source>
        <dbReference type="SMART" id="SM00478"/>
    </source>
</evidence>
<proteinExistence type="inferred from homology"/>
<dbReference type="InterPro" id="IPR000445">
    <property type="entry name" value="HhH_motif"/>
</dbReference>
<keyword evidence="2" id="KW-0004">4Fe-4S</keyword>
<dbReference type="EMBL" id="MFLA01000016">
    <property type="protein sequence ID" value="OGG59897.1"/>
    <property type="molecule type" value="Genomic_DNA"/>
</dbReference>
<comment type="function">
    <text evidence="10">DNA repair enzyme that has both DNA N-glycosylase activity and AP-lyase activity. The DNA N-glycosylase activity releases various damaged pyrimidines from DNA by cleaving the N-glycosidic bond, leaving an AP (apurinic/apyrimidinic) site. The AP-lyase activity cleaves the phosphodiester bond 3' to the AP site by a beta-elimination, leaving a 3'-terminal unsaturated sugar and a product with a terminal 5'-phosphate.</text>
</comment>
<dbReference type="GO" id="GO:0140078">
    <property type="term" value="F:class I DNA-(apurinic or apyrimidinic site) endonuclease activity"/>
    <property type="evidence" value="ECO:0007669"/>
    <property type="project" value="UniProtKB-EC"/>
</dbReference>
<comment type="caution">
    <text evidence="10">Lacks conserved residue(s) required for the propagation of feature annotation.</text>
</comment>
<name>A0A1F6DEZ8_9BACT</name>
<keyword evidence="10" id="KW-0238">DNA-binding</keyword>
<dbReference type="Proteomes" id="UP000176377">
    <property type="component" value="Unassembled WGS sequence"/>
</dbReference>
<evidence type="ECO:0000256" key="7">
    <source>
        <dbReference type="ARBA" id="ARBA00023014"/>
    </source>
</evidence>
<dbReference type="Gene3D" id="1.10.340.30">
    <property type="entry name" value="Hypothetical protein, domain 2"/>
    <property type="match status" value="1"/>
</dbReference>
<evidence type="ECO:0000256" key="9">
    <source>
        <dbReference type="ARBA" id="ARBA00023295"/>
    </source>
</evidence>
<sequence length="217" mass="24800">MSERKKRAARIVAYLKKAYPVPKSELKHATPFQFVVAVMLSAQCTDKLVNRVTDALFKKYRTPKDFADTDPATLAHEISSVSFFRTKAKHIILSAKLVESEYKGKVPRDVAQLQKLPGIGYKTAHVVVGELFEEWPGIPTDTHVKRFARKFDLTDHTDLKKVSKDLEVLVPEKDWKYVNNGLVLYGRYVCKANKHDCTQHSLTKVWPPAADRWPRAH</sequence>
<evidence type="ECO:0000256" key="5">
    <source>
        <dbReference type="ARBA" id="ARBA00022801"/>
    </source>
</evidence>
<keyword evidence="10" id="KW-0456">Lyase</keyword>
<dbReference type="GO" id="GO:0006285">
    <property type="term" value="P:base-excision repair, AP site formation"/>
    <property type="evidence" value="ECO:0007669"/>
    <property type="project" value="TreeGrafter"/>
</dbReference>
<evidence type="ECO:0000256" key="1">
    <source>
        <dbReference type="ARBA" id="ARBA00008343"/>
    </source>
</evidence>
<dbReference type="InterPro" id="IPR011257">
    <property type="entry name" value="DNA_glycosylase"/>
</dbReference>
<organism evidence="12 13">
    <name type="scientific">Candidatus Kaiserbacteria bacterium RIFCSPHIGHO2_01_FULL_56_24</name>
    <dbReference type="NCBI Taxonomy" id="1798487"/>
    <lineage>
        <taxon>Bacteria</taxon>
        <taxon>Candidatus Kaiseribacteriota</taxon>
    </lineage>
</organism>
<dbReference type="GO" id="GO:0051539">
    <property type="term" value="F:4 iron, 4 sulfur cluster binding"/>
    <property type="evidence" value="ECO:0007669"/>
    <property type="project" value="UniProtKB-KW"/>
</dbReference>
<comment type="catalytic activity">
    <reaction evidence="10">
        <text>2'-deoxyribonucleotide-(2'-deoxyribose 5'-phosphate)-2'-deoxyribonucleotide-DNA = a 3'-end 2'-deoxyribonucleotide-(2,3-dehydro-2,3-deoxyribose 5'-phosphate)-DNA + a 5'-end 5'-phospho-2'-deoxyribonucleoside-DNA + H(+)</text>
        <dbReference type="Rhea" id="RHEA:66592"/>
        <dbReference type="Rhea" id="RHEA-COMP:13180"/>
        <dbReference type="Rhea" id="RHEA-COMP:16897"/>
        <dbReference type="Rhea" id="RHEA-COMP:17067"/>
        <dbReference type="ChEBI" id="CHEBI:15378"/>
        <dbReference type="ChEBI" id="CHEBI:136412"/>
        <dbReference type="ChEBI" id="CHEBI:157695"/>
        <dbReference type="ChEBI" id="CHEBI:167181"/>
        <dbReference type="EC" id="4.2.99.18"/>
    </reaction>
</comment>
<dbReference type="GO" id="GO:0046872">
    <property type="term" value="F:metal ion binding"/>
    <property type="evidence" value="ECO:0007669"/>
    <property type="project" value="UniProtKB-KW"/>
</dbReference>
<keyword evidence="7" id="KW-0411">Iron-sulfur</keyword>
<dbReference type="EC" id="4.2.99.18" evidence="10"/>
<keyword evidence="3" id="KW-0479">Metal-binding</keyword>
<dbReference type="SMART" id="SM00478">
    <property type="entry name" value="ENDO3c"/>
    <property type="match status" value="1"/>
</dbReference>
<dbReference type="GO" id="GO:0019104">
    <property type="term" value="F:DNA N-glycosylase activity"/>
    <property type="evidence" value="ECO:0007669"/>
    <property type="project" value="UniProtKB-UniRule"/>
</dbReference>
<feature type="domain" description="HhH-GPD" evidence="11">
    <location>
        <begin position="40"/>
        <end position="188"/>
    </location>
</feature>
<comment type="caution">
    <text evidence="12">The sequence shown here is derived from an EMBL/GenBank/DDBJ whole genome shotgun (WGS) entry which is preliminary data.</text>
</comment>
<dbReference type="GO" id="GO:0003677">
    <property type="term" value="F:DNA binding"/>
    <property type="evidence" value="ECO:0007669"/>
    <property type="project" value="UniProtKB-UniRule"/>
</dbReference>
<evidence type="ECO:0000256" key="3">
    <source>
        <dbReference type="ARBA" id="ARBA00022723"/>
    </source>
</evidence>
<dbReference type="PANTHER" id="PTHR10359:SF18">
    <property type="entry name" value="ENDONUCLEASE III"/>
    <property type="match status" value="1"/>
</dbReference>
<keyword evidence="8 10" id="KW-0234">DNA repair</keyword>
<evidence type="ECO:0000256" key="2">
    <source>
        <dbReference type="ARBA" id="ARBA00022485"/>
    </source>
</evidence>
<evidence type="ECO:0000313" key="12">
    <source>
        <dbReference type="EMBL" id="OGG59897.1"/>
    </source>
</evidence>
<keyword evidence="6" id="KW-0408">Iron</keyword>
<dbReference type="PANTHER" id="PTHR10359">
    <property type="entry name" value="A/G-SPECIFIC ADENINE GLYCOSYLASE/ENDONUCLEASE III"/>
    <property type="match status" value="1"/>
</dbReference>
<keyword evidence="4 10" id="KW-0227">DNA damage</keyword>
<evidence type="ECO:0000256" key="6">
    <source>
        <dbReference type="ARBA" id="ARBA00023004"/>
    </source>
</evidence>
<dbReference type="SUPFAM" id="SSF48150">
    <property type="entry name" value="DNA-glycosylase"/>
    <property type="match status" value="1"/>
</dbReference>
<gene>
    <name evidence="10" type="primary">nth</name>
    <name evidence="12" type="ORF">A2765_04585</name>
</gene>
<comment type="similarity">
    <text evidence="1 10">Belongs to the Nth/MutY family.</text>
</comment>
<dbReference type="InterPro" id="IPR005759">
    <property type="entry name" value="Nth"/>
</dbReference>
<dbReference type="PIRSF" id="PIRSF001435">
    <property type="entry name" value="Nth"/>
    <property type="match status" value="1"/>
</dbReference>
<protein>
    <recommendedName>
        <fullName evidence="10">Endonuclease III</fullName>
        <ecNumber evidence="10">4.2.99.18</ecNumber>
    </recommendedName>
    <alternativeName>
        <fullName evidence="10">DNA-(apurinic or apyrimidinic site) lyase</fullName>
    </alternativeName>
</protein>
<dbReference type="InterPro" id="IPR003265">
    <property type="entry name" value="HhH-GPD_domain"/>
</dbReference>
<evidence type="ECO:0000313" key="13">
    <source>
        <dbReference type="Proteomes" id="UP000176377"/>
    </source>
</evidence>
<dbReference type="Pfam" id="PF00730">
    <property type="entry name" value="HhH-GPD"/>
    <property type="match status" value="1"/>
</dbReference>
<dbReference type="FunFam" id="1.10.340.30:FF:000001">
    <property type="entry name" value="Endonuclease III"/>
    <property type="match status" value="1"/>
</dbReference>
<dbReference type="Pfam" id="PF00633">
    <property type="entry name" value="HHH"/>
    <property type="match status" value="1"/>
</dbReference>
<reference evidence="12 13" key="1">
    <citation type="journal article" date="2016" name="Nat. Commun.">
        <title>Thousands of microbial genomes shed light on interconnected biogeochemical processes in an aquifer system.</title>
        <authorList>
            <person name="Anantharaman K."/>
            <person name="Brown C.T."/>
            <person name="Hug L.A."/>
            <person name="Sharon I."/>
            <person name="Castelle C.J."/>
            <person name="Probst A.J."/>
            <person name="Thomas B.C."/>
            <person name="Singh A."/>
            <person name="Wilkins M.J."/>
            <person name="Karaoz U."/>
            <person name="Brodie E.L."/>
            <person name="Williams K.H."/>
            <person name="Hubbard S.S."/>
            <person name="Banfield J.F."/>
        </authorList>
    </citation>
    <scope>NUCLEOTIDE SEQUENCE [LARGE SCALE GENOMIC DNA]</scope>
</reference>
<dbReference type="HAMAP" id="MF_00942">
    <property type="entry name" value="Nth"/>
    <property type="match status" value="1"/>
</dbReference>
<dbReference type="CDD" id="cd00056">
    <property type="entry name" value="ENDO3c"/>
    <property type="match status" value="1"/>
</dbReference>
<accession>A0A1F6DEZ8</accession>
<dbReference type="Gene3D" id="1.10.1670.10">
    <property type="entry name" value="Helix-hairpin-Helix base-excision DNA repair enzymes (C-terminal)"/>
    <property type="match status" value="1"/>
</dbReference>